<keyword evidence="5" id="KW-1185">Reference proteome</keyword>
<dbReference type="PANTHER" id="PTHR43877">
    <property type="entry name" value="AMINOALKYLPHOSPHONATE N-ACETYLTRANSFERASE-RELATED-RELATED"/>
    <property type="match status" value="1"/>
</dbReference>
<keyword evidence="1" id="KW-0808">Transferase</keyword>
<organism evidence="4 5">
    <name type="scientific">Mesorhizobium argentiipisi</name>
    <dbReference type="NCBI Taxonomy" id="3015175"/>
    <lineage>
        <taxon>Bacteria</taxon>
        <taxon>Pseudomonadati</taxon>
        <taxon>Pseudomonadota</taxon>
        <taxon>Alphaproteobacteria</taxon>
        <taxon>Hyphomicrobiales</taxon>
        <taxon>Phyllobacteriaceae</taxon>
        <taxon>Mesorhizobium</taxon>
    </lineage>
</organism>
<gene>
    <name evidence="4" type="ORF">O7A05_15780</name>
</gene>
<reference evidence="4 5" key="1">
    <citation type="submission" date="2022-12" db="EMBL/GenBank/DDBJ databases">
        <authorList>
            <person name="Muema E."/>
        </authorList>
    </citation>
    <scope>NUCLEOTIDE SEQUENCE [LARGE SCALE GENOMIC DNA]</scope>
    <source>
        <strain evidence="5">1330</strain>
    </source>
</reference>
<dbReference type="EMBL" id="JAPYKO010000010">
    <property type="protein sequence ID" value="MEI9403616.1"/>
    <property type="molecule type" value="Genomic_DNA"/>
</dbReference>
<evidence type="ECO:0000313" key="5">
    <source>
        <dbReference type="Proteomes" id="UP001366503"/>
    </source>
</evidence>
<dbReference type="CDD" id="cd04301">
    <property type="entry name" value="NAT_SF"/>
    <property type="match status" value="1"/>
</dbReference>
<accession>A0ABU8KEQ7</accession>
<dbReference type="SUPFAM" id="SSF55729">
    <property type="entry name" value="Acyl-CoA N-acyltransferases (Nat)"/>
    <property type="match status" value="1"/>
</dbReference>
<dbReference type="InterPro" id="IPR000182">
    <property type="entry name" value="GNAT_dom"/>
</dbReference>
<dbReference type="Proteomes" id="UP001366503">
    <property type="component" value="Unassembled WGS sequence"/>
</dbReference>
<proteinExistence type="predicted"/>
<dbReference type="Gene3D" id="3.40.630.30">
    <property type="match status" value="1"/>
</dbReference>
<dbReference type="InterPro" id="IPR050832">
    <property type="entry name" value="Bact_Acetyltransf"/>
</dbReference>
<feature type="domain" description="N-acetyltransferase" evidence="3">
    <location>
        <begin position="1"/>
        <end position="140"/>
    </location>
</feature>
<name>A0ABU8KEQ7_9HYPH</name>
<dbReference type="Pfam" id="PF00583">
    <property type="entry name" value="Acetyltransf_1"/>
    <property type="match status" value="1"/>
</dbReference>
<sequence length="162" mass="17634">MGPRLQAEHDLAPAELSAIEERLNDDNRRVTGRNDDRALVFALRDEKGRAVGAAAGYSWAGIAELTLMWVDEAYRGLGHGRKLLDAFVAEAATRGSLRIWVSTHDFQAPGLYEKAGFERMAELTGWPEGHSNVILCKTFAGNARPLSQATVSAPDGFPAKRA</sequence>
<evidence type="ECO:0000313" key="4">
    <source>
        <dbReference type="EMBL" id="MEI9403616.1"/>
    </source>
</evidence>
<protein>
    <submittedName>
        <fullName evidence="4">GNAT family N-acetyltransferase</fullName>
    </submittedName>
</protein>
<dbReference type="PANTHER" id="PTHR43877:SF2">
    <property type="entry name" value="AMINOALKYLPHOSPHONATE N-ACETYLTRANSFERASE-RELATED"/>
    <property type="match status" value="1"/>
</dbReference>
<evidence type="ECO:0000259" key="3">
    <source>
        <dbReference type="PROSITE" id="PS51186"/>
    </source>
</evidence>
<dbReference type="RefSeq" id="WP_337093988.1">
    <property type="nucleotide sequence ID" value="NZ_JAPYKO010000010.1"/>
</dbReference>
<comment type="caution">
    <text evidence="4">The sequence shown here is derived from an EMBL/GenBank/DDBJ whole genome shotgun (WGS) entry which is preliminary data.</text>
</comment>
<dbReference type="PROSITE" id="PS51186">
    <property type="entry name" value="GNAT"/>
    <property type="match status" value="1"/>
</dbReference>
<keyword evidence="2" id="KW-0012">Acyltransferase</keyword>
<dbReference type="InterPro" id="IPR016181">
    <property type="entry name" value="Acyl_CoA_acyltransferase"/>
</dbReference>
<evidence type="ECO:0000256" key="1">
    <source>
        <dbReference type="ARBA" id="ARBA00022679"/>
    </source>
</evidence>
<evidence type="ECO:0000256" key="2">
    <source>
        <dbReference type="ARBA" id="ARBA00023315"/>
    </source>
</evidence>